<feature type="active site" description="Proton donor/acceptor" evidence="8">
    <location>
        <position position="178"/>
    </location>
</feature>
<dbReference type="PANTHER" id="PTHR11532:SF43">
    <property type="entry name" value="CARBOXYPEPTIDASE X1-RELATED"/>
    <property type="match status" value="1"/>
</dbReference>
<evidence type="ECO:0000259" key="9">
    <source>
        <dbReference type="PROSITE" id="PS52035"/>
    </source>
</evidence>
<dbReference type="SMART" id="SM00631">
    <property type="entry name" value="Zn_pept"/>
    <property type="match status" value="1"/>
</dbReference>
<dbReference type="GO" id="GO:0004181">
    <property type="term" value="F:metallocarboxypeptidase activity"/>
    <property type="evidence" value="ECO:0007669"/>
    <property type="project" value="InterPro"/>
</dbReference>
<feature type="domain" description="Peptidase M14" evidence="9">
    <location>
        <begin position="1"/>
        <end position="208"/>
    </location>
</feature>
<evidence type="ECO:0000256" key="7">
    <source>
        <dbReference type="ARBA" id="ARBA00023049"/>
    </source>
</evidence>
<keyword evidence="7" id="KW-0378">Hydrolase</keyword>
<dbReference type="PROSITE" id="PS52035">
    <property type="entry name" value="PEPTIDASE_M14"/>
    <property type="match status" value="1"/>
</dbReference>
<reference evidence="10 11" key="1">
    <citation type="submission" date="2019-09" db="EMBL/GenBank/DDBJ databases">
        <title>Bird 10,000 Genomes (B10K) Project - Family phase.</title>
        <authorList>
            <person name="Zhang G."/>
        </authorList>
    </citation>
    <scope>NUCLEOTIDE SEQUENCE [LARGE SCALE GENOMIC DNA]</scope>
    <source>
        <strain evidence="10">B10K-DU-002-35</strain>
        <tissue evidence="10">Muscle</tissue>
    </source>
</reference>
<dbReference type="InterPro" id="IPR057247">
    <property type="entry name" value="CARBOXYPEPT_ZN_2"/>
</dbReference>
<proteinExistence type="inferred from homology"/>
<dbReference type="EMBL" id="VXBP01000619">
    <property type="protein sequence ID" value="NXN91766.1"/>
    <property type="molecule type" value="Genomic_DNA"/>
</dbReference>
<evidence type="ECO:0000256" key="2">
    <source>
        <dbReference type="ARBA" id="ARBA00005988"/>
    </source>
</evidence>
<organism evidence="10 11">
    <name type="scientific">Rhinopomastus cyanomelas</name>
    <name type="common">Common scimitarbill</name>
    <dbReference type="NCBI Taxonomy" id="113115"/>
    <lineage>
        <taxon>Eukaryota</taxon>
        <taxon>Metazoa</taxon>
        <taxon>Chordata</taxon>
        <taxon>Craniata</taxon>
        <taxon>Vertebrata</taxon>
        <taxon>Euteleostomi</taxon>
        <taxon>Archelosauria</taxon>
        <taxon>Archosauria</taxon>
        <taxon>Dinosauria</taxon>
        <taxon>Saurischia</taxon>
        <taxon>Theropoda</taxon>
        <taxon>Coelurosauria</taxon>
        <taxon>Aves</taxon>
        <taxon>Neognathae</taxon>
        <taxon>Neoaves</taxon>
        <taxon>Telluraves</taxon>
        <taxon>Coraciimorphae</taxon>
        <taxon>Bucerotiformes</taxon>
        <taxon>Rhinopomastidae</taxon>
        <taxon>Rhinopomastus</taxon>
    </lineage>
</organism>
<accession>A0A7L1MXY0</accession>
<keyword evidence="4" id="KW-0645">Protease</keyword>
<name>A0A7L1MXY0_RHICY</name>
<evidence type="ECO:0000256" key="3">
    <source>
        <dbReference type="ARBA" id="ARBA00022645"/>
    </source>
</evidence>
<evidence type="ECO:0000256" key="4">
    <source>
        <dbReference type="ARBA" id="ARBA00022670"/>
    </source>
</evidence>
<dbReference type="InterPro" id="IPR000834">
    <property type="entry name" value="Peptidase_M14"/>
</dbReference>
<evidence type="ECO:0000256" key="5">
    <source>
        <dbReference type="ARBA" id="ARBA00022723"/>
    </source>
</evidence>
<gene>
    <name evidence="10" type="primary">Cpxm1</name>
    <name evidence="10" type="ORF">RHICYA_R06376</name>
</gene>
<evidence type="ECO:0000313" key="10">
    <source>
        <dbReference type="EMBL" id="NXN91766.1"/>
    </source>
</evidence>
<dbReference type="InterPro" id="IPR050753">
    <property type="entry name" value="Peptidase_M14_domain"/>
</dbReference>
<dbReference type="SUPFAM" id="SSF53187">
    <property type="entry name" value="Zn-dependent exopeptidases"/>
    <property type="match status" value="1"/>
</dbReference>
<dbReference type="OrthoDB" id="10249045at2759"/>
<evidence type="ECO:0000256" key="8">
    <source>
        <dbReference type="PROSITE-ProRule" id="PRU01379"/>
    </source>
</evidence>
<dbReference type="GO" id="GO:0005615">
    <property type="term" value="C:extracellular space"/>
    <property type="evidence" value="ECO:0007669"/>
    <property type="project" value="TreeGrafter"/>
</dbReference>
<dbReference type="Pfam" id="PF00246">
    <property type="entry name" value="Peptidase_M14"/>
    <property type="match status" value="1"/>
</dbReference>
<protein>
    <submittedName>
        <fullName evidence="10">CPXM1 carboxypeptidase</fullName>
    </submittedName>
</protein>
<evidence type="ECO:0000256" key="1">
    <source>
        <dbReference type="ARBA" id="ARBA00001947"/>
    </source>
</evidence>
<dbReference type="GO" id="GO:0006508">
    <property type="term" value="P:proteolysis"/>
    <property type="evidence" value="ECO:0007669"/>
    <property type="project" value="UniProtKB-KW"/>
</dbReference>
<keyword evidence="6" id="KW-0862">Zinc</keyword>
<keyword evidence="5" id="KW-0479">Metal-binding</keyword>
<comment type="similarity">
    <text evidence="2 8">Belongs to the peptidase M14 family.</text>
</comment>
<dbReference type="GO" id="GO:0008270">
    <property type="term" value="F:zinc ion binding"/>
    <property type="evidence" value="ECO:0007669"/>
    <property type="project" value="InterPro"/>
</dbReference>
<comment type="cofactor">
    <cofactor evidence="1">
        <name>Zn(2+)</name>
        <dbReference type="ChEBI" id="CHEBI:29105"/>
    </cofactor>
</comment>
<dbReference type="Proteomes" id="UP000565785">
    <property type="component" value="Unassembled WGS sequence"/>
</dbReference>
<comment type="caution">
    <text evidence="10">The sequence shown here is derived from an EMBL/GenBank/DDBJ whole genome shotgun (WGS) entry which is preliminary data.</text>
</comment>
<dbReference type="PROSITE" id="PS00133">
    <property type="entry name" value="CARBOXYPEPT_ZN_2"/>
    <property type="match status" value="1"/>
</dbReference>
<keyword evidence="11" id="KW-1185">Reference proteome</keyword>
<sequence length="241" mass="27359">QGSELSGWAMGRWTYEGIDLNHNFADLNTALWDAEDRDLVPHEFPNHYIPIPEYYTLPNATVAPETRAVIDWMQRFPFVLGANLHGGELVVTYPFDMTRSYWKAQELTPTPDDGVFRWLAAVYASANGAMVSGPRRRCHHEDFSSLGNVINGAHWHTVAGSMNDFSYLHTNCFEITVELSCDKFPHESELPTEWGNNREALLLFMEQVHRGIKGVVRDRDTERGIANAIITVEGINHDVRT</sequence>
<dbReference type="PANTHER" id="PTHR11532">
    <property type="entry name" value="PROTEASE M14 CARBOXYPEPTIDASE"/>
    <property type="match status" value="1"/>
</dbReference>
<keyword evidence="7" id="KW-0482">Metalloprotease</keyword>
<evidence type="ECO:0000313" key="11">
    <source>
        <dbReference type="Proteomes" id="UP000565785"/>
    </source>
</evidence>
<dbReference type="Gene3D" id="3.40.630.10">
    <property type="entry name" value="Zn peptidases"/>
    <property type="match status" value="1"/>
</dbReference>
<feature type="non-terminal residue" evidence="10">
    <location>
        <position position="1"/>
    </location>
</feature>
<evidence type="ECO:0000256" key="6">
    <source>
        <dbReference type="ARBA" id="ARBA00022833"/>
    </source>
</evidence>
<keyword evidence="3 10" id="KW-0121">Carboxypeptidase</keyword>
<feature type="non-terminal residue" evidence="10">
    <location>
        <position position="241"/>
    </location>
</feature>
<dbReference type="AlphaFoldDB" id="A0A7L1MXY0"/>